<dbReference type="Gene3D" id="2.70.170.10">
    <property type="entry name" value="Neurotransmitter-gated ion-channel ligand-binding domain"/>
    <property type="match status" value="1"/>
</dbReference>
<reference evidence="14" key="1">
    <citation type="submission" date="2021-05" db="EMBL/GenBank/DDBJ databases">
        <authorList>
            <person name="Alioto T."/>
            <person name="Alioto T."/>
            <person name="Gomez Garrido J."/>
        </authorList>
    </citation>
    <scope>NUCLEOTIDE SEQUENCE</scope>
</reference>
<dbReference type="EMBL" id="HBUF01020061">
    <property type="protein sequence ID" value="CAG6610890.1"/>
    <property type="molecule type" value="Transcribed_RNA"/>
</dbReference>
<dbReference type="GO" id="GO:0005254">
    <property type="term" value="F:chloride channel activity"/>
    <property type="evidence" value="ECO:0007669"/>
    <property type="project" value="UniProtKB-ARBA"/>
</dbReference>
<dbReference type="InterPro" id="IPR006201">
    <property type="entry name" value="Neur_channel"/>
</dbReference>
<dbReference type="Pfam" id="PF02932">
    <property type="entry name" value="Neur_chan_memb"/>
    <property type="match status" value="1"/>
</dbReference>
<dbReference type="InterPro" id="IPR006028">
    <property type="entry name" value="GABAA/Glycine_rcpt"/>
</dbReference>
<dbReference type="GO" id="GO:0005230">
    <property type="term" value="F:extracellular ligand-gated monoatomic ion channel activity"/>
    <property type="evidence" value="ECO:0007669"/>
    <property type="project" value="InterPro"/>
</dbReference>
<dbReference type="SUPFAM" id="SSF63712">
    <property type="entry name" value="Nicotinic receptor ligand binding domain-like"/>
    <property type="match status" value="1"/>
</dbReference>
<evidence type="ECO:0000313" key="14">
    <source>
        <dbReference type="EMBL" id="CAG6610889.1"/>
    </source>
</evidence>
<dbReference type="EMBL" id="HBUF01020060">
    <property type="protein sequence ID" value="CAG6610889.1"/>
    <property type="molecule type" value="Transcribed_RNA"/>
</dbReference>
<dbReference type="PANTHER" id="PTHR18945">
    <property type="entry name" value="NEUROTRANSMITTER GATED ION CHANNEL"/>
    <property type="match status" value="1"/>
</dbReference>
<keyword evidence="5 11" id="KW-0812">Transmembrane</keyword>
<evidence type="ECO:0000259" key="13">
    <source>
        <dbReference type="Pfam" id="PF02932"/>
    </source>
</evidence>
<evidence type="ECO:0000256" key="11">
    <source>
        <dbReference type="SAM" id="Phobius"/>
    </source>
</evidence>
<dbReference type="GO" id="GO:0005886">
    <property type="term" value="C:plasma membrane"/>
    <property type="evidence" value="ECO:0007669"/>
    <property type="project" value="UniProtKB-SubCell"/>
</dbReference>
<evidence type="ECO:0000256" key="8">
    <source>
        <dbReference type="ARBA" id="ARBA00023065"/>
    </source>
</evidence>
<keyword evidence="14" id="KW-0675">Receptor</keyword>
<keyword evidence="10" id="KW-0407">Ion channel</keyword>
<keyword evidence="8" id="KW-0406">Ion transport</keyword>
<dbReference type="Pfam" id="PF02931">
    <property type="entry name" value="Neur_chan_LBD"/>
    <property type="match status" value="1"/>
</dbReference>
<evidence type="ECO:0000256" key="9">
    <source>
        <dbReference type="ARBA" id="ARBA00023136"/>
    </source>
</evidence>
<dbReference type="InterPro" id="IPR036719">
    <property type="entry name" value="Neuro-gated_channel_TM_sf"/>
</dbReference>
<evidence type="ECO:0000259" key="12">
    <source>
        <dbReference type="Pfam" id="PF02931"/>
    </source>
</evidence>
<dbReference type="GO" id="GO:0004888">
    <property type="term" value="F:transmembrane signaling receptor activity"/>
    <property type="evidence" value="ECO:0007669"/>
    <property type="project" value="InterPro"/>
</dbReference>
<keyword evidence="3" id="KW-0813">Transport</keyword>
<dbReference type="InterPro" id="IPR006202">
    <property type="entry name" value="Neur_chan_lig-bd"/>
</dbReference>
<dbReference type="GO" id="GO:0099095">
    <property type="term" value="F:ligand-gated monoatomic anion channel activity"/>
    <property type="evidence" value="ECO:0007669"/>
    <property type="project" value="UniProtKB-ARBA"/>
</dbReference>
<comment type="subcellular location">
    <subcellularLocation>
        <location evidence="2">Cell membrane</location>
    </subcellularLocation>
    <subcellularLocation>
        <location evidence="1">Membrane</location>
        <topology evidence="1">Multi-pass membrane protein</topology>
    </subcellularLocation>
</comment>
<keyword evidence="6" id="KW-0732">Signal</keyword>
<dbReference type="CDD" id="cd19049">
    <property type="entry name" value="LGIC_TM_anion"/>
    <property type="match status" value="1"/>
</dbReference>
<feature type="transmembrane region" description="Helical" evidence="11">
    <location>
        <begin position="105"/>
        <end position="122"/>
    </location>
</feature>
<feature type="transmembrane region" description="Helical" evidence="11">
    <location>
        <begin position="163"/>
        <end position="186"/>
    </location>
</feature>
<dbReference type="AlphaFoldDB" id="A0A8D8LHP8"/>
<dbReference type="InterPro" id="IPR006029">
    <property type="entry name" value="Neurotrans-gated_channel_TM"/>
</dbReference>
<organism evidence="14">
    <name type="scientific">Cacopsylla melanoneura</name>
    <dbReference type="NCBI Taxonomy" id="428564"/>
    <lineage>
        <taxon>Eukaryota</taxon>
        <taxon>Metazoa</taxon>
        <taxon>Ecdysozoa</taxon>
        <taxon>Arthropoda</taxon>
        <taxon>Hexapoda</taxon>
        <taxon>Insecta</taxon>
        <taxon>Pterygota</taxon>
        <taxon>Neoptera</taxon>
        <taxon>Paraneoptera</taxon>
        <taxon>Hemiptera</taxon>
        <taxon>Sternorrhyncha</taxon>
        <taxon>Psylloidea</taxon>
        <taxon>Psyllidae</taxon>
        <taxon>Psyllinae</taxon>
        <taxon>Cacopsylla</taxon>
    </lineage>
</organism>
<evidence type="ECO:0000256" key="4">
    <source>
        <dbReference type="ARBA" id="ARBA00022475"/>
    </source>
</evidence>
<evidence type="ECO:0000256" key="6">
    <source>
        <dbReference type="ARBA" id="ARBA00022729"/>
    </source>
</evidence>
<name>A0A8D8LHP8_9HEMI</name>
<evidence type="ECO:0000256" key="1">
    <source>
        <dbReference type="ARBA" id="ARBA00004141"/>
    </source>
</evidence>
<protein>
    <submittedName>
        <fullName evidence="14">Glycine receptor subunit alphaZ1</fullName>
    </submittedName>
</protein>
<keyword evidence="7 11" id="KW-1133">Transmembrane helix</keyword>
<evidence type="ECO:0000256" key="3">
    <source>
        <dbReference type="ARBA" id="ARBA00022448"/>
    </source>
</evidence>
<keyword evidence="4" id="KW-1003">Cell membrane</keyword>
<dbReference type="InterPro" id="IPR038050">
    <property type="entry name" value="Neuro_actylchol_rec"/>
</dbReference>
<keyword evidence="9 11" id="KW-0472">Membrane</keyword>
<evidence type="ECO:0000256" key="10">
    <source>
        <dbReference type="ARBA" id="ARBA00023303"/>
    </source>
</evidence>
<evidence type="ECO:0000256" key="2">
    <source>
        <dbReference type="ARBA" id="ARBA00004236"/>
    </source>
</evidence>
<feature type="domain" description="Neurotransmitter-gated ion-channel transmembrane" evidence="13">
    <location>
        <begin position="106"/>
        <end position="320"/>
    </location>
</feature>
<accession>A0A8D8LHP8</accession>
<sequence>MNLKKFPVDEQECPLVLESWTYNTSQLVLSWERESPVTVNPHLKMTEYNLVQMWTNDSISVYSLPEETHSFFDSLHYYGKFAGNYSSLTVYFGLEREVGHYIMDYYMPSVMLVVVSWVSFWLDPNAIPGRTTLGTATMLTFITLSRNTGSSLPKVSYIKATEIWFIVCTGFIFGSLVEFAFVNTIWRRRKNVELKKVTSKHILKSTLTPTLRRREYVQNERCGINAKDKWNSLPVMGRDSKSNSENQLKHLDSIDTISRDPFPGSNTNLTVPNSGFEEEEYNKPGNKFFTMTPQEIATWIDQRSRIFFPLAFLIFNVFYWIFVYI</sequence>
<evidence type="ECO:0000256" key="7">
    <source>
        <dbReference type="ARBA" id="ARBA00022989"/>
    </source>
</evidence>
<evidence type="ECO:0000256" key="5">
    <source>
        <dbReference type="ARBA" id="ARBA00022692"/>
    </source>
</evidence>
<dbReference type="InterPro" id="IPR036734">
    <property type="entry name" value="Neur_chan_lig-bd_sf"/>
</dbReference>
<dbReference type="SUPFAM" id="SSF90112">
    <property type="entry name" value="Neurotransmitter-gated ion-channel transmembrane pore"/>
    <property type="match status" value="1"/>
</dbReference>
<dbReference type="PRINTS" id="PR00253">
    <property type="entry name" value="GABAARECEPTR"/>
</dbReference>
<dbReference type="Gene3D" id="1.20.58.390">
    <property type="entry name" value="Neurotransmitter-gated ion-channel transmembrane domain"/>
    <property type="match status" value="1"/>
</dbReference>
<proteinExistence type="predicted"/>
<feature type="domain" description="Neurotransmitter-gated ion-channel ligand-binding" evidence="12">
    <location>
        <begin position="1"/>
        <end position="97"/>
    </location>
</feature>
<feature type="transmembrane region" description="Helical" evidence="11">
    <location>
        <begin position="306"/>
        <end position="324"/>
    </location>
</feature>